<reference evidence="1" key="1">
    <citation type="journal article" date="2015" name="Nature">
        <title>Complex archaea that bridge the gap between prokaryotes and eukaryotes.</title>
        <authorList>
            <person name="Spang A."/>
            <person name="Saw J.H."/>
            <person name="Jorgensen S.L."/>
            <person name="Zaremba-Niedzwiedzka K."/>
            <person name="Martijn J."/>
            <person name="Lind A.E."/>
            <person name="van Eijk R."/>
            <person name="Schleper C."/>
            <person name="Guy L."/>
            <person name="Ettema T.J."/>
        </authorList>
    </citation>
    <scope>NUCLEOTIDE SEQUENCE</scope>
</reference>
<gene>
    <name evidence="1" type="ORF">LCGC14_0839280</name>
</gene>
<dbReference type="Gene3D" id="3.90.180.10">
    <property type="entry name" value="Medium-chain alcohol dehydrogenases, catalytic domain"/>
    <property type="match status" value="1"/>
</dbReference>
<sequence>MKAIVCTKYGPPEVLQLKEVEKPTPRD</sequence>
<comment type="caution">
    <text evidence="1">The sequence shown here is derived from an EMBL/GenBank/DDBJ whole genome shotgun (WGS) entry which is preliminary data.</text>
</comment>
<dbReference type="EMBL" id="LAZR01002449">
    <property type="protein sequence ID" value="KKN29904.1"/>
    <property type="molecule type" value="Genomic_DNA"/>
</dbReference>
<evidence type="ECO:0008006" key="2">
    <source>
        <dbReference type="Google" id="ProtNLM"/>
    </source>
</evidence>
<dbReference type="AlphaFoldDB" id="A0A0F9PIB9"/>
<protein>
    <recommendedName>
        <fullName evidence="2">NAD(P)-dependent alcohol dehydrogenase</fullName>
    </recommendedName>
</protein>
<accession>A0A0F9PIB9</accession>
<feature type="non-terminal residue" evidence="1">
    <location>
        <position position="27"/>
    </location>
</feature>
<proteinExistence type="predicted"/>
<organism evidence="1">
    <name type="scientific">marine sediment metagenome</name>
    <dbReference type="NCBI Taxonomy" id="412755"/>
    <lineage>
        <taxon>unclassified sequences</taxon>
        <taxon>metagenomes</taxon>
        <taxon>ecological metagenomes</taxon>
    </lineage>
</organism>
<name>A0A0F9PIB9_9ZZZZ</name>
<evidence type="ECO:0000313" key="1">
    <source>
        <dbReference type="EMBL" id="KKN29904.1"/>
    </source>
</evidence>